<sequence>MRVLLGVIVVAIVLVIWGIHHATQPLVQAQTQSETLAKKYAGLKTTTGFYWTNLDKTYYTVAGTNKQNQPVYVIVPQKGGQLRVLKQTSGLSRNAVLSRVWRRENPKKVLQAALSVFNNQPAWTVNYVNQKGKLCYETLSFKTGKTLQSIQNI</sequence>
<comment type="caution">
    <text evidence="2">The sequence shown here is derived from an EMBL/GenBank/DDBJ whole genome shotgun (WGS) entry which is preliminary data.</text>
</comment>
<accession>A0A0R1HS53</accession>
<gene>
    <name evidence="2" type="ORF">FC96_GL000244</name>
</gene>
<reference evidence="2 3" key="1">
    <citation type="journal article" date="2015" name="Genome Announc.">
        <title>Expanding the biotechnology potential of lactobacilli through comparative genomics of 213 strains and associated genera.</title>
        <authorList>
            <person name="Sun Z."/>
            <person name="Harris H.M."/>
            <person name="McCann A."/>
            <person name="Guo C."/>
            <person name="Argimon S."/>
            <person name="Zhang W."/>
            <person name="Yang X."/>
            <person name="Jeffery I.B."/>
            <person name="Cooney J.C."/>
            <person name="Kagawa T.F."/>
            <person name="Liu W."/>
            <person name="Song Y."/>
            <person name="Salvetti E."/>
            <person name="Wrobel A."/>
            <person name="Rasinkangas P."/>
            <person name="Parkhill J."/>
            <person name="Rea M.C."/>
            <person name="O'Sullivan O."/>
            <person name="Ritari J."/>
            <person name="Douillard F.P."/>
            <person name="Paul Ross R."/>
            <person name="Yang R."/>
            <person name="Briner A.E."/>
            <person name="Felis G.E."/>
            <person name="de Vos W.M."/>
            <person name="Barrangou R."/>
            <person name="Klaenhammer T.R."/>
            <person name="Caufield P.W."/>
            <person name="Cui Y."/>
            <person name="Zhang H."/>
            <person name="O'Toole P.W."/>
        </authorList>
    </citation>
    <scope>NUCLEOTIDE SEQUENCE [LARGE SCALE GENOMIC DNA]</scope>
    <source>
        <strain evidence="2 3">JCM 15530</strain>
    </source>
</reference>
<dbReference type="EMBL" id="AZCX01000001">
    <property type="protein sequence ID" value="KRK49320.1"/>
    <property type="molecule type" value="Genomic_DNA"/>
</dbReference>
<keyword evidence="3" id="KW-1185">Reference proteome</keyword>
<organism evidence="2 3">
    <name type="scientific">Secundilactobacillus kimchicus JCM 15530</name>
    <dbReference type="NCBI Taxonomy" id="1302272"/>
    <lineage>
        <taxon>Bacteria</taxon>
        <taxon>Bacillati</taxon>
        <taxon>Bacillota</taxon>
        <taxon>Bacilli</taxon>
        <taxon>Lactobacillales</taxon>
        <taxon>Lactobacillaceae</taxon>
        <taxon>Secundilactobacillus</taxon>
    </lineage>
</organism>
<dbReference type="PATRIC" id="fig|1302272.5.peg.241"/>
<evidence type="ECO:0000313" key="3">
    <source>
        <dbReference type="Proteomes" id="UP000050911"/>
    </source>
</evidence>
<dbReference type="InterPro" id="IPR041401">
    <property type="entry name" value="TseB-like_dom"/>
</dbReference>
<feature type="domain" description="Cell wall elongation regulator TseB-like" evidence="1">
    <location>
        <begin position="32"/>
        <end position="76"/>
    </location>
</feature>
<name>A0A0R1HS53_9LACO</name>
<dbReference type="SUPFAM" id="SSF54403">
    <property type="entry name" value="Cystatin/monellin"/>
    <property type="match status" value="2"/>
</dbReference>
<dbReference type="Gene3D" id="3.10.450.40">
    <property type="match status" value="2"/>
</dbReference>
<dbReference type="InterPro" id="IPR046350">
    <property type="entry name" value="Cystatin_sf"/>
</dbReference>
<evidence type="ECO:0000259" key="1">
    <source>
        <dbReference type="Pfam" id="PF17881"/>
    </source>
</evidence>
<dbReference type="Pfam" id="PF17881">
    <property type="entry name" value="TseB"/>
    <property type="match status" value="1"/>
</dbReference>
<proteinExistence type="predicted"/>
<dbReference type="STRING" id="1302272.FC96_GL000244"/>
<protein>
    <recommendedName>
        <fullName evidence="1">Cell wall elongation regulator TseB-like domain-containing protein</fullName>
    </recommendedName>
</protein>
<evidence type="ECO:0000313" key="2">
    <source>
        <dbReference type="EMBL" id="KRK49320.1"/>
    </source>
</evidence>
<dbReference type="AlphaFoldDB" id="A0A0R1HS53"/>
<dbReference type="Proteomes" id="UP000050911">
    <property type="component" value="Unassembled WGS sequence"/>
</dbReference>